<reference evidence="5" key="1">
    <citation type="journal article" date="2020" name="Stud. Mycol.">
        <title>101 Dothideomycetes genomes: a test case for predicting lifestyles and emergence of pathogens.</title>
        <authorList>
            <person name="Haridas S."/>
            <person name="Albert R."/>
            <person name="Binder M."/>
            <person name="Bloem J."/>
            <person name="Labutti K."/>
            <person name="Salamov A."/>
            <person name="Andreopoulos B."/>
            <person name="Baker S."/>
            <person name="Barry K."/>
            <person name="Bills G."/>
            <person name="Bluhm B."/>
            <person name="Cannon C."/>
            <person name="Castanera R."/>
            <person name="Culley D."/>
            <person name="Daum C."/>
            <person name="Ezra D."/>
            <person name="Gonzalez J."/>
            <person name="Henrissat B."/>
            <person name="Kuo A."/>
            <person name="Liang C."/>
            <person name="Lipzen A."/>
            <person name="Lutzoni F."/>
            <person name="Magnuson J."/>
            <person name="Mondo S."/>
            <person name="Nolan M."/>
            <person name="Ohm R."/>
            <person name="Pangilinan J."/>
            <person name="Park H.-J."/>
            <person name="Ramirez L."/>
            <person name="Alfaro M."/>
            <person name="Sun H."/>
            <person name="Tritt A."/>
            <person name="Yoshinaga Y."/>
            <person name="Zwiers L.-H."/>
            <person name="Turgeon B."/>
            <person name="Goodwin S."/>
            <person name="Spatafora J."/>
            <person name="Crous P."/>
            <person name="Grigoriev I."/>
        </authorList>
    </citation>
    <scope>NUCLEOTIDE SEQUENCE</scope>
    <source>
        <strain evidence="5">CBS 480.64</strain>
    </source>
</reference>
<feature type="region of interest" description="Disordered" evidence="4">
    <location>
        <begin position="154"/>
        <end position="181"/>
    </location>
</feature>
<evidence type="ECO:0000313" key="6">
    <source>
        <dbReference type="Proteomes" id="UP000799421"/>
    </source>
</evidence>
<gene>
    <name evidence="5" type="ORF">K470DRAFT_208200</name>
</gene>
<accession>A0A6A7BNZ0</accession>
<protein>
    <recommendedName>
        <fullName evidence="7">NIMA interactive protein</fullName>
    </recommendedName>
</protein>
<dbReference type="InterPro" id="IPR021622">
    <property type="entry name" value="Afadin/alpha-actinin-bd"/>
</dbReference>
<comment type="similarity">
    <text evidence="1">Belongs to the ADIP family.</text>
</comment>
<organism evidence="5 6">
    <name type="scientific">Piedraia hortae CBS 480.64</name>
    <dbReference type="NCBI Taxonomy" id="1314780"/>
    <lineage>
        <taxon>Eukaryota</taxon>
        <taxon>Fungi</taxon>
        <taxon>Dikarya</taxon>
        <taxon>Ascomycota</taxon>
        <taxon>Pezizomycotina</taxon>
        <taxon>Dothideomycetes</taxon>
        <taxon>Dothideomycetidae</taxon>
        <taxon>Capnodiales</taxon>
        <taxon>Piedraiaceae</taxon>
        <taxon>Piedraia</taxon>
    </lineage>
</organism>
<evidence type="ECO:0000256" key="1">
    <source>
        <dbReference type="ARBA" id="ARBA00009291"/>
    </source>
</evidence>
<feature type="coiled-coil region" evidence="3">
    <location>
        <begin position="95"/>
        <end position="136"/>
    </location>
</feature>
<evidence type="ECO:0000256" key="3">
    <source>
        <dbReference type="SAM" id="Coils"/>
    </source>
</evidence>
<evidence type="ECO:0000256" key="2">
    <source>
        <dbReference type="ARBA" id="ARBA00023054"/>
    </source>
</evidence>
<dbReference type="Proteomes" id="UP000799421">
    <property type="component" value="Unassembled WGS sequence"/>
</dbReference>
<evidence type="ECO:0008006" key="7">
    <source>
        <dbReference type="Google" id="ProtNLM"/>
    </source>
</evidence>
<keyword evidence="6" id="KW-1185">Reference proteome</keyword>
<dbReference type="AlphaFoldDB" id="A0A6A7BNZ0"/>
<dbReference type="OrthoDB" id="312015at2759"/>
<evidence type="ECO:0000256" key="4">
    <source>
        <dbReference type="SAM" id="MobiDB-lite"/>
    </source>
</evidence>
<keyword evidence="2 3" id="KW-0175">Coiled coil</keyword>
<name>A0A6A7BNZ0_9PEZI</name>
<feature type="non-terminal residue" evidence="5">
    <location>
        <position position="320"/>
    </location>
</feature>
<evidence type="ECO:0000313" key="5">
    <source>
        <dbReference type="EMBL" id="KAF2857130.1"/>
    </source>
</evidence>
<dbReference type="EMBL" id="MU006064">
    <property type="protein sequence ID" value="KAF2857130.1"/>
    <property type="molecule type" value="Genomic_DNA"/>
</dbReference>
<proteinExistence type="inferred from homology"/>
<feature type="compositionally biased region" description="Low complexity" evidence="4">
    <location>
        <begin position="167"/>
        <end position="178"/>
    </location>
</feature>
<sequence length="320" mass="36162">MDHESLRTATTYLNNLLLARGLLRNGEPIDFVKPGRDARAQIINLVHDLVLRQDRGREQREEIAETLRHLHSEDGRKQAALDRLKEKSEADARAAAQARVAQNAAEAELKAAERTIKRLQDQTARLKANLTQTRTLCQNDIRKRDVELARLKSHLQQHRSGRAAPPTMTITGGTAKTTQPLPDVHSAEYSLKQETTEFLTQLSQSLSEENDSLMRAVRNALVTTRELLGVAVVPQPSEHTTLEAELEQSLSELKVMLSNPNFVTLDEVEVRDEEIARLREGWEKMEARWRDVVAMMDGWRKKVGTGDTIKLEDLRLGMGM</sequence>
<dbReference type="Pfam" id="PF11559">
    <property type="entry name" value="ADIP"/>
    <property type="match status" value="1"/>
</dbReference>